<dbReference type="InterPro" id="IPR036291">
    <property type="entry name" value="NAD(P)-bd_dom_sf"/>
</dbReference>
<keyword evidence="6" id="KW-0808">Transferase</keyword>
<dbReference type="eggNOG" id="COG3321">
    <property type="taxonomic scope" value="Bacteria"/>
</dbReference>
<dbReference type="Pfam" id="PF00109">
    <property type="entry name" value="ketoacyl-synt"/>
    <property type="match status" value="1"/>
</dbReference>
<dbReference type="PROSITE" id="PS00606">
    <property type="entry name" value="KS3_1"/>
    <property type="match status" value="1"/>
</dbReference>
<dbReference type="PANTHER" id="PTHR43775">
    <property type="entry name" value="FATTY ACID SYNTHASE"/>
    <property type="match status" value="1"/>
</dbReference>
<dbReference type="SUPFAM" id="SSF47336">
    <property type="entry name" value="ACP-like"/>
    <property type="match status" value="1"/>
</dbReference>
<feature type="domain" description="Ketosynthase family 3 (KS3)" evidence="12">
    <location>
        <begin position="776"/>
        <end position="1192"/>
    </location>
</feature>
<dbReference type="InterPro" id="IPR036736">
    <property type="entry name" value="ACP-like_sf"/>
</dbReference>
<reference evidence="14 15" key="1">
    <citation type="journal article" date="2011" name="J. Bacteriol.">
        <title>Genome sequence of the algicidal bacterium Kordia algicida OT-1.</title>
        <authorList>
            <person name="Lee H.S."/>
            <person name="Kang S.G."/>
            <person name="Kwon K.K."/>
            <person name="Lee J.H."/>
            <person name="Kim S.J."/>
        </authorList>
    </citation>
    <scope>NUCLEOTIDE SEQUENCE [LARGE SCALE GENOMIC DNA]</scope>
    <source>
        <strain evidence="14 15">OT-1</strain>
    </source>
</reference>
<dbReference type="Pfam" id="PF02801">
    <property type="entry name" value="Ketoacyl-synt_C"/>
    <property type="match status" value="1"/>
</dbReference>
<dbReference type="GO" id="GO:0004312">
    <property type="term" value="F:fatty acid synthase activity"/>
    <property type="evidence" value="ECO:0007669"/>
    <property type="project" value="TreeGrafter"/>
</dbReference>
<keyword evidence="5" id="KW-0597">Phosphoprotein</keyword>
<evidence type="ECO:0000259" key="13">
    <source>
        <dbReference type="PROSITE" id="PS52019"/>
    </source>
</evidence>
<dbReference type="PROSITE" id="PS52019">
    <property type="entry name" value="PKS_MFAS_DH"/>
    <property type="match status" value="1"/>
</dbReference>
<dbReference type="InterPro" id="IPR049552">
    <property type="entry name" value="PKS_DH_N"/>
</dbReference>
<feature type="region of interest" description="C-terminal hotdog fold" evidence="9">
    <location>
        <begin position="138"/>
        <end position="272"/>
    </location>
</feature>
<evidence type="ECO:0000259" key="12">
    <source>
        <dbReference type="PROSITE" id="PS52004"/>
    </source>
</evidence>
<feature type="active site" description="Proton donor; for dehydratase activity" evidence="9">
    <location>
        <position position="197"/>
    </location>
</feature>
<dbReference type="CDD" id="cd00833">
    <property type="entry name" value="PKS"/>
    <property type="match status" value="1"/>
</dbReference>
<evidence type="ECO:0000256" key="10">
    <source>
        <dbReference type="SAM" id="MobiDB-lite"/>
    </source>
</evidence>
<dbReference type="Pfam" id="PF14765">
    <property type="entry name" value="PS-DH"/>
    <property type="match status" value="1"/>
</dbReference>
<evidence type="ECO:0000256" key="8">
    <source>
        <dbReference type="ARBA" id="ARBA00054155"/>
    </source>
</evidence>
<dbReference type="Pfam" id="PF00550">
    <property type="entry name" value="PP-binding"/>
    <property type="match status" value="1"/>
</dbReference>
<dbReference type="EMBL" id="ABIB01000015">
    <property type="protein sequence ID" value="EDP94612.1"/>
    <property type="molecule type" value="Genomic_DNA"/>
</dbReference>
<dbReference type="Gene3D" id="3.40.47.10">
    <property type="match status" value="1"/>
</dbReference>
<dbReference type="Gene3D" id="1.10.1200.10">
    <property type="entry name" value="ACP-like"/>
    <property type="match status" value="1"/>
</dbReference>
<feature type="region of interest" description="N-terminal hotdog fold" evidence="9">
    <location>
        <begin position="1"/>
        <end position="117"/>
    </location>
</feature>
<dbReference type="RefSeq" id="WP_007093436.1">
    <property type="nucleotide sequence ID" value="NZ_CP142125.1"/>
</dbReference>
<dbReference type="Pfam" id="PF21089">
    <property type="entry name" value="PKS_DH_N"/>
    <property type="match status" value="1"/>
</dbReference>
<dbReference type="InterPro" id="IPR050091">
    <property type="entry name" value="PKS_NRPS_Biosynth_Enz"/>
</dbReference>
<feature type="region of interest" description="Disordered" evidence="10">
    <location>
        <begin position="629"/>
        <end position="648"/>
    </location>
</feature>
<dbReference type="CDD" id="cd08953">
    <property type="entry name" value="KR_2_SDR_x"/>
    <property type="match status" value="1"/>
</dbReference>
<dbReference type="Pfam" id="PF08659">
    <property type="entry name" value="KR"/>
    <property type="match status" value="1"/>
</dbReference>
<feature type="compositionally biased region" description="Acidic residues" evidence="10">
    <location>
        <begin position="743"/>
        <end position="754"/>
    </location>
</feature>
<dbReference type="Proteomes" id="UP000002945">
    <property type="component" value="Unassembled WGS sequence"/>
</dbReference>
<dbReference type="InterPro" id="IPR014030">
    <property type="entry name" value="Ketoacyl_synth_N"/>
</dbReference>
<sequence>MSKNQSPNETYPIGVFTSTFTGNELFLADHIIQGQKILPGMAYLEISRAAVANSIELADDQMIVLEDSVFVQAILVSQKREVQAKVYPGAFGEFGVEVMTSQGVHFQTKALILTKDEVRKTHKIAETLPIAELQETCTKEGPSKAKFYENMRKREVFLGPSHQGIETIHIGDNTALVNLSLPTSSQRNMAMDPGMLDSIIQGGIALASNPEANVVPFAVRNTFVFGELTDTMFAYIEKQEDGMDYTVSDENGEIKVVIKGFQAREIEIAAQEEQLVYYNATWETSENADEEAHENKTIVKGAKTYNELVKSTFSTVKKLIEEKATNHLVEVQLPKDKPSWKGIVGLLKTATIEYPKIETKVTVENKEIETIFTEADFSTDSKLTWQNNKTILITGALGGVGKLICQDIAEKSNNCTLLLVGRSKLTNERKKFINQLTAKGVKANYISCDVSNEEEVQELIKNNADINGIIHCSGSNADNFITKKTHKEIEQVLAPKVQGLQYLDNATAHLKLDYFITFSSIAGALGNAGQADYAAANSYMDAYMTDRAERVATQKSYGKSVSINWPLWESDGMQLDAETKKNLQEVFKIKPLPAKEGLTALLQILQSKATQVVVLYGSKKNIKNLFNKPKKKKKTATPKTSNVATETDGLQKEISQKVKEQVAAHLKRKIEQLDTTEDWSEFGFDSILLSSFINKFNAEFNLNLLPTVLFEATSIDAFTEYLYENHASTFSNTTSSEKPQDTTQEETQNETVEEDDITSFARSFKQKYKSRNVYRDKDLAIVGMSCKIAGANNPEEFWEMLIGEKDMISEIPKDRWNWKDYEGISKWGSFVDDIAAFDPLFFGISPAEAIYMSPEQRLMIQYVWECMEDAGYAPDELRGTNTGLFMGCGPSSYVHLLSSMPVEAYSATGMVPSVGPNRISFLMDWHGPSNPIDTACSSSLVALHRAMEAINLGHCDQAFIGGVNALLTPDVYISFSKSGMLCEDGRCKTFSDKANGYVRGEGIGVLMVKKLKDAIKDGDNIYAVVKGTAENHGGHANSLTAPNPKSQAAVIKRALQDAEMDFSRVSYVECHGTGTPLGDPIEIEGLKMVASSSAASKEKQECKLGSIKSNIGHLEYGAGVVGLLKVILQMKHEKIAKTLHCDAVNPYIKLEGTPFKIAHQSSDWKQNVTQPRVAGVSSFGFGGVNAHIVLEEYLEPKTVTEEKTQETAQKMVFVVSANDPDGLKKYLSKYKEYIQKADQNTETLERIAYTLQTGRSEMPERVAFVADSFQDWEQQIDAYLNENDVKTSGKIFRNSVYKKKNKNTKKDESQREYIQKLIAENNHEKIAELWTEGAAIDWELLYQ</sequence>
<dbReference type="Gene3D" id="1.10.1240.100">
    <property type="match status" value="1"/>
</dbReference>
<dbReference type="GO" id="GO:0006633">
    <property type="term" value="P:fatty acid biosynthetic process"/>
    <property type="evidence" value="ECO:0007669"/>
    <property type="project" value="InterPro"/>
</dbReference>
<evidence type="ECO:0000313" key="15">
    <source>
        <dbReference type="Proteomes" id="UP000002945"/>
    </source>
</evidence>
<feature type="domain" description="Carrier" evidence="11">
    <location>
        <begin position="652"/>
        <end position="726"/>
    </location>
</feature>
<comment type="subcellular location">
    <subcellularLocation>
        <location evidence="1">Cytoplasm</location>
    </subcellularLocation>
</comment>
<feature type="domain" description="PKS/mFAS DH" evidence="13">
    <location>
        <begin position="1"/>
        <end position="272"/>
    </location>
</feature>
<evidence type="ECO:0000256" key="9">
    <source>
        <dbReference type="PROSITE-ProRule" id="PRU01363"/>
    </source>
</evidence>
<dbReference type="InterPro" id="IPR057326">
    <property type="entry name" value="KR_dom"/>
</dbReference>
<dbReference type="OrthoDB" id="9778690at2"/>
<keyword evidence="3" id="KW-0596">Phosphopantetheine</keyword>
<keyword evidence="4" id="KW-0963">Cytoplasm</keyword>
<dbReference type="InterPro" id="IPR049900">
    <property type="entry name" value="PKS_mFAS_DH"/>
</dbReference>
<dbReference type="FunFam" id="3.40.47.10:FF:000019">
    <property type="entry name" value="Polyketide synthase type I"/>
    <property type="match status" value="1"/>
</dbReference>
<dbReference type="InterPro" id="IPR042104">
    <property type="entry name" value="PKS_dehydratase_sf"/>
</dbReference>
<dbReference type="SUPFAM" id="SSF51735">
    <property type="entry name" value="NAD(P)-binding Rossmann-fold domains"/>
    <property type="match status" value="1"/>
</dbReference>
<dbReference type="HOGENOM" id="CLU_258188_0_0_10"/>
<gene>
    <name evidence="14" type="ORF">KAOT1_04325</name>
</gene>
<dbReference type="Pfam" id="PF22336">
    <property type="entry name" value="RhiE-like_linker"/>
    <property type="match status" value="1"/>
</dbReference>
<dbReference type="PANTHER" id="PTHR43775:SF37">
    <property type="entry name" value="SI:DKEY-61P9.11"/>
    <property type="match status" value="1"/>
</dbReference>
<evidence type="ECO:0000256" key="1">
    <source>
        <dbReference type="ARBA" id="ARBA00004496"/>
    </source>
</evidence>
<evidence type="ECO:0000256" key="7">
    <source>
        <dbReference type="ARBA" id="ARBA00022737"/>
    </source>
</evidence>
<dbReference type="PROSITE" id="PS50075">
    <property type="entry name" value="CARRIER"/>
    <property type="match status" value="1"/>
</dbReference>
<accession>A9EAC3</accession>
<dbReference type="GO" id="GO:0004315">
    <property type="term" value="F:3-oxoacyl-[acyl-carrier-protein] synthase activity"/>
    <property type="evidence" value="ECO:0007669"/>
    <property type="project" value="InterPro"/>
</dbReference>
<dbReference type="GO" id="GO:0005886">
    <property type="term" value="C:plasma membrane"/>
    <property type="evidence" value="ECO:0007669"/>
    <property type="project" value="TreeGrafter"/>
</dbReference>
<dbReference type="Gene3D" id="3.40.50.720">
    <property type="entry name" value="NAD(P)-binding Rossmann-like Domain"/>
    <property type="match status" value="1"/>
</dbReference>
<protein>
    <submittedName>
        <fullName evidence="14">Polyketide synthase of type I</fullName>
    </submittedName>
</protein>
<dbReference type="InterPro" id="IPR049551">
    <property type="entry name" value="PKS_DH_C"/>
</dbReference>
<comment type="pathway">
    <text evidence="2">Antibiotic biosynthesis.</text>
</comment>
<dbReference type="PROSITE" id="PS52004">
    <property type="entry name" value="KS3_2"/>
    <property type="match status" value="1"/>
</dbReference>
<dbReference type="SMART" id="SM00825">
    <property type="entry name" value="PKS_KS"/>
    <property type="match status" value="1"/>
</dbReference>
<feature type="active site" description="Proton acceptor; for dehydratase activity" evidence="9">
    <location>
        <position position="30"/>
    </location>
</feature>
<evidence type="ECO:0000256" key="4">
    <source>
        <dbReference type="ARBA" id="ARBA00022490"/>
    </source>
</evidence>
<keyword evidence="15" id="KW-1185">Reference proteome</keyword>
<comment type="caution">
    <text evidence="14">The sequence shown here is derived from an EMBL/GenBank/DDBJ whole genome shotgun (WGS) entry which is preliminary data.</text>
</comment>
<dbReference type="InterPro" id="IPR013968">
    <property type="entry name" value="PKS_KR"/>
</dbReference>
<dbReference type="Gene3D" id="3.10.129.110">
    <property type="entry name" value="Polyketide synthase dehydratase"/>
    <property type="match status" value="1"/>
</dbReference>
<keyword evidence="7" id="KW-0677">Repeat</keyword>
<dbReference type="GO" id="GO:0031177">
    <property type="term" value="F:phosphopantetheine binding"/>
    <property type="evidence" value="ECO:0007669"/>
    <property type="project" value="InterPro"/>
</dbReference>
<dbReference type="SMART" id="SM00823">
    <property type="entry name" value="PKS_PP"/>
    <property type="match status" value="1"/>
</dbReference>
<evidence type="ECO:0000256" key="6">
    <source>
        <dbReference type="ARBA" id="ARBA00022679"/>
    </source>
</evidence>
<proteinExistence type="predicted"/>
<evidence type="ECO:0000256" key="5">
    <source>
        <dbReference type="ARBA" id="ARBA00022553"/>
    </source>
</evidence>
<organism evidence="14 15">
    <name type="scientific">Kordia algicida OT-1</name>
    <dbReference type="NCBI Taxonomy" id="391587"/>
    <lineage>
        <taxon>Bacteria</taxon>
        <taxon>Pseudomonadati</taxon>
        <taxon>Bacteroidota</taxon>
        <taxon>Flavobacteriia</taxon>
        <taxon>Flavobacteriales</taxon>
        <taxon>Flavobacteriaceae</taxon>
        <taxon>Kordia</taxon>
    </lineage>
</organism>
<dbReference type="InterPro" id="IPR020806">
    <property type="entry name" value="PKS_PP-bd"/>
</dbReference>
<dbReference type="SUPFAM" id="SSF53901">
    <property type="entry name" value="Thiolase-like"/>
    <property type="match status" value="1"/>
</dbReference>
<evidence type="ECO:0000259" key="11">
    <source>
        <dbReference type="PROSITE" id="PS50075"/>
    </source>
</evidence>
<dbReference type="SMART" id="SM00822">
    <property type="entry name" value="PKS_KR"/>
    <property type="match status" value="1"/>
</dbReference>
<evidence type="ECO:0000256" key="2">
    <source>
        <dbReference type="ARBA" id="ARBA00004792"/>
    </source>
</evidence>
<dbReference type="GO" id="GO:0071770">
    <property type="term" value="P:DIM/DIP cell wall layer assembly"/>
    <property type="evidence" value="ECO:0007669"/>
    <property type="project" value="TreeGrafter"/>
</dbReference>
<dbReference type="InterPro" id="IPR016039">
    <property type="entry name" value="Thiolase-like"/>
</dbReference>
<dbReference type="InterPro" id="IPR054514">
    <property type="entry name" value="RhiE-like_linker"/>
</dbReference>
<comment type="function">
    <text evidence="8">Involved in production of the polyketide antibiotic thailandamide.</text>
</comment>
<dbReference type="GO" id="GO:0005737">
    <property type="term" value="C:cytoplasm"/>
    <property type="evidence" value="ECO:0007669"/>
    <property type="project" value="UniProtKB-SubCell"/>
</dbReference>
<dbReference type="InterPro" id="IPR020841">
    <property type="entry name" value="PKS_Beta-ketoAc_synthase_dom"/>
</dbReference>
<dbReference type="InterPro" id="IPR014031">
    <property type="entry name" value="Ketoacyl_synth_C"/>
</dbReference>
<dbReference type="STRING" id="391587.KAOT1_04325"/>
<dbReference type="InterPro" id="IPR009081">
    <property type="entry name" value="PP-bd_ACP"/>
</dbReference>
<evidence type="ECO:0000256" key="3">
    <source>
        <dbReference type="ARBA" id="ARBA00022450"/>
    </source>
</evidence>
<evidence type="ECO:0000313" key="14">
    <source>
        <dbReference type="EMBL" id="EDP94612.1"/>
    </source>
</evidence>
<dbReference type="InterPro" id="IPR018201">
    <property type="entry name" value="Ketoacyl_synth_AS"/>
</dbReference>
<name>A9EAC3_9FLAO</name>
<feature type="region of interest" description="Disordered" evidence="10">
    <location>
        <begin position="730"/>
        <end position="754"/>
    </location>
</feature>